<sequence length="162" mass="17545">MTQVSYIPDAFGPAPLRTWGFWAIVTGALAVMVVCFYIYGPTLEPQPSAAQQIGEIAGEMKRAAWRAFLGMEAEAAAPAPEPSLFMRYLPFAGPALGLVAVVLSAVSLIRREDRKLAGYGVALGGGAVLFQVFWWFAALIVCAILFVKIIENLDGFFSLPWD</sequence>
<evidence type="ECO:0000313" key="2">
    <source>
        <dbReference type="EMBL" id="EAQ14747.1"/>
    </source>
</evidence>
<feature type="transmembrane region" description="Helical" evidence="1">
    <location>
        <begin position="21"/>
        <end position="39"/>
    </location>
</feature>
<organism evidence="2 3">
    <name type="scientific">Maritimibacter alkaliphilus HTCC2654</name>
    <dbReference type="NCBI Taxonomy" id="314271"/>
    <lineage>
        <taxon>Bacteria</taxon>
        <taxon>Pseudomonadati</taxon>
        <taxon>Pseudomonadota</taxon>
        <taxon>Alphaproteobacteria</taxon>
        <taxon>Rhodobacterales</taxon>
        <taxon>Roseobacteraceae</taxon>
        <taxon>Maritimibacter</taxon>
    </lineage>
</organism>
<protein>
    <submittedName>
        <fullName evidence="2">Uncharacterized protein</fullName>
    </submittedName>
</protein>
<evidence type="ECO:0000313" key="3">
    <source>
        <dbReference type="Proteomes" id="UP000002931"/>
    </source>
</evidence>
<feature type="transmembrane region" description="Helical" evidence="1">
    <location>
        <begin position="88"/>
        <end position="109"/>
    </location>
</feature>
<dbReference type="HOGENOM" id="CLU_1701852_0_0_5"/>
<comment type="caution">
    <text evidence="2">The sequence shown here is derived from an EMBL/GenBank/DDBJ whole genome shotgun (WGS) entry which is preliminary data.</text>
</comment>
<dbReference type="EMBL" id="AAMT01000001">
    <property type="protein sequence ID" value="EAQ14747.1"/>
    <property type="molecule type" value="Genomic_DNA"/>
</dbReference>
<dbReference type="AlphaFoldDB" id="A3VA06"/>
<evidence type="ECO:0000256" key="1">
    <source>
        <dbReference type="SAM" id="Phobius"/>
    </source>
</evidence>
<dbReference type="OrthoDB" id="7859770at2"/>
<dbReference type="eggNOG" id="ENOG5032WPY">
    <property type="taxonomic scope" value="Bacteria"/>
</dbReference>
<accession>A3VA06</accession>
<gene>
    <name evidence="2" type="ORF">RB2654_19228</name>
</gene>
<name>A3VA06_9RHOB</name>
<proteinExistence type="predicted"/>
<dbReference type="RefSeq" id="WP_008334580.1">
    <property type="nucleotide sequence ID" value="NZ_CH902578.1"/>
</dbReference>
<keyword evidence="3" id="KW-1185">Reference proteome</keyword>
<feature type="transmembrane region" description="Helical" evidence="1">
    <location>
        <begin position="121"/>
        <end position="150"/>
    </location>
</feature>
<keyword evidence="1" id="KW-0812">Transmembrane</keyword>
<dbReference type="Proteomes" id="UP000002931">
    <property type="component" value="Unassembled WGS sequence"/>
</dbReference>
<keyword evidence="1" id="KW-0472">Membrane</keyword>
<keyword evidence="1" id="KW-1133">Transmembrane helix</keyword>
<reference evidence="2 3" key="1">
    <citation type="journal article" date="2010" name="J. Bacteriol.">
        <title>Genome sequences of Pelagibaca bermudensis HTCC2601T and Maritimibacter alkaliphilus HTCC2654T, the type strains of two marine Roseobacter genera.</title>
        <authorList>
            <person name="Thrash J.C."/>
            <person name="Cho J.C."/>
            <person name="Ferriera S."/>
            <person name="Johnson J."/>
            <person name="Vergin K.L."/>
            <person name="Giovannoni S.J."/>
        </authorList>
    </citation>
    <scope>NUCLEOTIDE SEQUENCE [LARGE SCALE GENOMIC DNA]</scope>
    <source>
        <strain evidence="2 3">HTCC2654</strain>
    </source>
</reference>